<dbReference type="Pfam" id="PF00535">
    <property type="entry name" value="Glycos_transf_2"/>
    <property type="match status" value="1"/>
</dbReference>
<dbReference type="PANTHER" id="PTHR43685">
    <property type="entry name" value="GLYCOSYLTRANSFERASE"/>
    <property type="match status" value="1"/>
</dbReference>
<dbReference type="STRING" id="1454201.NMS_1728"/>
<evidence type="ECO:0000313" key="2">
    <source>
        <dbReference type="EMBL" id="BAO55737.1"/>
    </source>
</evidence>
<dbReference type="KEGG" id="nmf:NMS_1728"/>
<accession>W8VXD5</accession>
<gene>
    <name evidence="2" type="ORF">NMS_1728</name>
</gene>
<evidence type="ECO:0000259" key="1">
    <source>
        <dbReference type="Pfam" id="PF00535"/>
    </source>
</evidence>
<dbReference type="InterPro" id="IPR050834">
    <property type="entry name" value="Glycosyltransf_2"/>
</dbReference>
<dbReference type="Gene3D" id="3.90.550.10">
    <property type="entry name" value="Spore Coat Polysaccharide Biosynthesis Protein SpsA, Chain A"/>
    <property type="match status" value="1"/>
</dbReference>
<dbReference type="AlphaFoldDB" id="W8VXD5"/>
<dbReference type="Proteomes" id="UP000031760">
    <property type="component" value="Chromosome"/>
</dbReference>
<dbReference type="GO" id="GO:0016740">
    <property type="term" value="F:transferase activity"/>
    <property type="evidence" value="ECO:0007669"/>
    <property type="project" value="UniProtKB-KW"/>
</dbReference>
<dbReference type="SUPFAM" id="SSF53448">
    <property type="entry name" value="Nucleotide-diphospho-sugar transferases"/>
    <property type="match status" value="1"/>
</dbReference>
<feature type="domain" description="Glycosyltransferase 2-like" evidence="1">
    <location>
        <begin position="10"/>
        <end position="126"/>
    </location>
</feature>
<keyword evidence="2" id="KW-0808">Transferase</keyword>
<reference evidence="2 3" key="1">
    <citation type="journal article" date="2014" name="Proc. Natl. Acad. Sci. U.S.A.">
        <title>Functional characterization of flavobacteria rhodopsins reveals a unique class of light-driven chloride pump in bacteria.</title>
        <authorList>
            <person name="Yoshizawa S."/>
            <person name="Kumagai Y."/>
            <person name="Kim H."/>
            <person name="Ogura Y."/>
            <person name="Hayashi T."/>
            <person name="Iwasaki W."/>
            <person name="DeLong E.F."/>
            <person name="Kogure K."/>
        </authorList>
    </citation>
    <scope>NUCLEOTIDE SEQUENCE [LARGE SCALE GENOMIC DNA]</scope>
    <source>
        <strain evidence="2 3">S1-08</strain>
    </source>
</reference>
<dbReference type="OrthoDB" id="597270at2"/>
<dbReference type="HOGENOM" id="CLU_025996_0_7_10"/>
<protein>
    <submittedName>
        <fullName evidence="2">Glycosyl transferase, family 2</fullName>
    </submittedName>
</protein>
<dbReference type="InterPro" id="IPR001173">
    <property type="entry name" value="Glyco_trans_2-like"/>
</dbReference>
<dbReference type="CDD" id="cd00761">
    <property type="entry name" value="Glyco_tranf_GTA_type"/>
    <property type="match status" value="1"/>
</dbReference>
<keyword evidence="3" id="KW-1185">Reference proteome</keyword>
<name>W8VXD5_9FLAO</name>
<dbReference type="PANTHER" id="PTHR43685:SF2">
    <property type="entry name" value="GLYCOSYLTRANSFERASE 2-LIKE DOMAIN-CONTAINING PROTEIN"/>
    <property type="match status" value="1"/>
</dbReference>
<sequence>MNANTGNLVSVVIPCYNNYDTIECAIESIKVQTFPNIEIIVVDDGSNQVTKNVLKKLSSHINILIVQENQGQSTARNRGIEKSQGEFIVTLDADDSFEPSFIEKAVRMALDDSTVQMVSCHAKVIYENASFIYKPKGGTLQNFLFENAALGNLLYRKSSWFEIGGYDESMRKGWEDWEFHIRLLKIGGSCKILPETLFTYNRLQTSTTNLANQNRLQLTKYIFSKHKELYKEYFEETVDYFLQKIDNLEGNKNKAFQSLDYKLGKVLMSPLRYIKRKIY</sequence>
<dbReference type="InterPro" id="IPR029044">
    <property type="entry name" value="Nucleotide-diphossugar_trans"/>
</dbReference>
<evidence type="ECO:0000313" key="3">
    <source>
        <dbReference type="Proteomes" id="UP000031760"/>
    </source>
</evidence>
<dbReference type="RefSeq" id="WP_041496284.1">
    <property type="nucleotide sequence ID" value="NZ_AP014548.1"/>
</dbReference>
<proteinExistence type="predicted"/>
<dbReference type="EMBL" id="AP014548">
    <property type="protein sequence ID" value="BAO55737.1"/>
    <property type="molecule type" value="Genomic_DNA"/>
</dbReference>
<organism evidence="2 3">
    <name type="scientific">Nonlabens marinus S1-08</name>
    <dbReference type="NCBI Taxonomy" id="1454201"/>
    <lineage>
        <taxon>Bacteria</taxon>
        <taxon>Pseudomonadati</taxon>
        <taxon>Bacteroidota</taxon>
        <taxon>Flavobacteriia</taxon>
        <taxon>Flavobacteriales</taxon>
        <taxon>Flavobacteriaceae</taxon>
        <taxon>Nonlabens</taxon>
    </lineage>
</organism>